<dbReference type="Proteomes" id="UP000094527">
    <property type="component" value="Unassembled WGS sequence"/>
</dbReference>
<proteinExistence type="predicted"/>
<accession>A0A1D2M4S4</accession>
<dbReference type="OrthoDB" id="289721at2759"/>
<feature type="non-terminal residue" evidence="1">
    <location>
        <position position="160"/>
    </location>
</feature>
<organism evidence="1 2">
    <name type="scientific">Orchesella cincta</name>
    <name type="common">Springtail</name>
    <name type="synonym">Podura cincta</name>
    <dbReference type="NCBI Taxonomy" id="48709"/>
    <lineage>
        <taxon>Eukaryota</taxon>
        <taxon>Metazoa</taxon>
        <taxon>Ecdysozoa</taxon>
        <taxon>Arthropoda</taxon>
        <taxon>Hexapoda</taxon>
        <taxon>Collembola</taxon>
        <taxon>Entomobryomorpha</taxon>
        <taxon>Entomobryoidea</taxon>
        <taxon>Orchesellidae</taxon>
        <taxon>Orchesellinae</taxon>
        <taxon>Orchesella</taxon>
    </lineage>
</organism>
<gene>
    <name evidence="1" type="ORF">Ocin01_18705</name>
</gene>
<dbReference type="EMBL" id="LJIJ01004304">
    <property type="protein sequence ID" value="ODM87978.1"/>
    <property type="molecule type" value="Genomic_DNA"/>
</dbReference>
<sequence>MLYYIDGKKLTRLECFVPSTILKVWKNFVTEWKSEGMPTSYSIFEQIFGTAYPSVSISKLKEILLDGRRRKGHRMVLKKFKVITAEVERWTARVFLMTTVRITGILEFTSRPCLVMDKNNIKITEMFCLKASYLTKSRFQADPMGFEPPWVEIGGNKFFI</sequence>
<evidence type="ECO:0000313" key="2">
    <source>
        <dbReference type="Proteomes" id="UP000094527"/>
    </source>
</evidence>
<comment type="caution">
    <text evidence="1">The sequence shown here is derived from an EMBL/GenBank/DDBJ whole genome shotgun (WGS) entry which is preliminary data.</text>
</comment>
<keyword evidence="2" id="KW-1185">Reference proteome</keyword>
<protein>
    <submittedName>
        <fullName evidence="1">Uncharacterized protein</fullName>
    </submittedName>
</protein>
<name>A0A1D2M4S4_ORCCI</name>
<dbReference type="AlphaFoldDB" id="A0A1D2M4S4"/>
<reference evidence="1 2" key="1">
    <citation type="journal article" date="2016" name="Genome Biol. Evol.">
        <title>Gene Family Evolution Reflects Adaptation to Soil Environmental Stressors in the Genome of the Collembolan Orchesella cincta.</title>
        <authorList>
            <person name="Faddeeva-Vakhrusheva A."/>
            <person name="Derks M.F."/>
            <person name="Anvar S.Y."/>
            <person name="Agamennone V."/>
            <person name="Suring W."/>
            <person name="Smit S."/>
            <person name="van Straalen N.M."/>
            <person name="Roelofs D."/>
        </authorList>
    </citation>
    <scope>NUCLEOTIDE SEQUENCE [LARGE SCALE GENOMIC DNA]</scope>
    <source>
        <tissue evidence="1">Mixed pool</tissue>
    </source>
</reference>
<evidence type="ECO:0000313" key="1">
    <source>
        <dbReference type="EMBL" id="ODM87978.1"/>
    </source>
</evidence>